<name>A0ABN6KFI1_9LEPT</name>
<keyword evidence="3" id="KW-1185">Reference proteome</keyword>
<reference evidence="2 3" key="1">
    <citation type="submission" date="2021-08" db="EMBL/GenBank/DDBJ databases">
        <title>Complete genome sequence of Leptospira kobayashii strain E30.</title>
        <authorList>
            <person name="Nakao R."/>
            <person name="Nakamura S."/>
            <person name="Masuzawa T."/>
            <person name="Koizumi N."/>
        </authorList>
    </citation>
    <scope>NUCLEOTIDE SEQUENCE [LARGE SCALE GENOMIC DNA]</scope>
    <source>
        <strain evidence="2 3">E30</strain>
    </source>
</reference>
<keyword evidence="1" id="KW-1133">Transmembrane helix</keyword>
<protein>
    <recommendedName>
        <fullName evidence="4">Lipoprotein</fullName>
    </recommendedName>
</protein>
<evidence type="ECO:0000313" key="3">
    <source>
        <dbReference type="Proteomes" id="UP000245263"/>
    </source>
</evidence>
<evidence type="ECO:0000256" key="1">
    <source>
        <dbReference type="SAM" id="Phobius"/>
    </source>
</evidence>
<organism evidence="2 3">
    <name type="scientific">Leptospira kobayashii</name>
    <dbReference type="NCBI Taxonomy" id="1917830"/>
    <lineage>
        <taxon>Bacteria</taxon>
        <taxon>Pseudomonadati</taxon>
        <taxon>Spirochaetota</taxon>
        <taxon>Spirochaetia</taxon>
        <taxon>Leptospirales</taxon>
        <taxon>Leptospiraceae</taxon>
        <taxon>Leptospira</taxon>
    </lineage>
</organism>
<accession>A0ABN6KFI1</accession>
<sequence length="255" mass="29172">MPLKNLKSETKPPEFVDSLVFGKWFEPQFGNPIERPEGEGKRFYVLFKEKDSNRVLRSVTIQLDNKEFKLKPKEYFYYPISYAAYAAKRSLLVPDLSSMVRNIRNRPWEQQPYYAADAGFVVIIMGGVFVLGTTGGFIAGLGKGSYELTDDIWKGFTLTGQEVVLEYTDYSYDEKGKLILVSSYLPYRAVTKSVIPIYDPKGKKEVATFYPSANPALLSEIQYKYGNRSDVPVFAVYKEFLPKENKKIIRLPLSK</sequence>
<evidence type="ECO:0000313" key="2">
    <source>
        <dbReference type="EMBL" id="BDA79873.1"/>
    </source>
</evidence>
<feature type="transmembrane region" description="Helical" evidence="1">
    <location>
        <begin position="113"/>
        <end position="139"/>
    </location>
</feature>
<gene>
    <name evidence="2" type="ORF">LPTSP3_g28030</name>
</gene>
<proteinExistence type="predicted"/>
<evidence type="ECO:0008006" key="4">
    <source>
        <dbReference type="Google" id="ProtNLM"/>
    </source>
</evidence>
<dbReference type="RefSeq" id="WP_109020511.1">
    <property type="nucleotide sequence ID" value="NZ_AP025028.1"/>
</dbReference>
<dbReference type="Proteomes" id="UP000245263">
    <property type="component" value="Chromosome 1"/>
</dbReference>
<keyword evidence="1" id="KW-0472">Membrane</keyword>
<keyword evidence="1" id="KW-0812">Transmembrane</keyword>
<dbReference type="EMBL" id="AP025028">
    <property type="protein sequence ID" value="BDA79873.1"/>
    <property type="molecule type" value="Genomic_DNA"/>
</dbReference>